<dbReference type="STRING" id="927083.DB32_007374"/>
<feature type="compositionally biased region" description="Basic and acidic residues" evidence="9">
    <location>
        <begin position="164"/>
        <end position="183"/>
    </location>
</feature>
<dbReference type="GO" id="GO:0005524">
    <property type="term" value="F:ATP binding"/>
    <property type="evidence" value="ECO:0007669"/>
    <property type="project" value="UniProtKB-KW"/>
</dbReference>
<dbReference type="PRINTS" id="PR00120">
    <property type="entry name" value="HATPASE"/>
</dbReference>
<feature type="domain" description="Cation-transporting P-type ATPase N-terminal" evidence="10">
    <location>
        <begin position="146"/>
        <end position="219"/>
    </location>
</feature>
<evidence type="ECO:0000256" key="4">
    <source>
        <dbReference type="ARBA" id="ARBA00022741"/>
    </source>
</evidence>
<evidence type="ECO:0000256" key="8">
    <source>
        <dbReference type="ARBA" id="ARBA00023136"/>
    </source>
</evidence>
<keyword evidence="8" id="KW-0472">Membrane</keyword>
<dbReference type="SFLD" id="SFLDS00003">
    <property type="entry name" value="Haloacid_Dehalogenase"/>
    <property type="match status" value="1"/>
</dbReference>
<dbReference type="Gene3D" id="1.20.1110.10">
    <property type="entry name" value="Calcium-transporting ATPase, transmembrane domain"/>
    <property type="match status" value="1"/>
</dbReference>
<dbReference type="SUPFAM" id="SSF81665">
    <property type="entry name" value="Calcium ATPase, transmembrane domain M"/>
    <property type="match status" value="1"/>
</dbReference>
<evidence type="ECO:0000259" key="10">
    <source>
        <dbReference type="SMART" id="SM00831"/>
    </source>
</evidence>
<evidence type="ECO:0000256" key="6">
    <source>
        <dbReference type="ARBA" id="ARBA00022967"/>
    </source>
</evidence>
<keyword evidence="6" id="KW-1278">Translocase</keyword>
<dbReference type="InterPro" id="IPR050510">
    <property type="entry name" value="Cation_transp_ATPase_P-type"/>
</dbReference>
<evidence type="ECO:0000256" key="1">
    <source>
        <dbReference type="ARBA" id="ARBA00004141"/>
    </source>
</evidence>
<dbReference type="Pfam" id="PF13246">
    <property type="entry name" value="Cation_ATPase"/>
    <property type="match status" value="1"/>
</dbReference>
<dbReference type="RefSeq" id="WP_169791669.1">
    <property type="nucleotide sequence ID" value="NZ_CP011125.1"/>
</dbReference>
<dbReference type="SUPFAM" id="SSF56784">
    <property type="entry name" value="HAD-like"/>
    <property type="match status" value="1"/>
</dbReference>
<dbReference type="NCBIfam" id="TIGR01494">
    <property type="entry name" value="ATPase_P-type"/>
    <property type="match status" value="2"/>
</dbReference>
<keyword evidence="3" id="KW-0812">Transmembrane</keyword>
<keyword evidence="4" id="KW-0547">Nucleotide-binding</keyword>
<dbReference type="GO" id="GO:0030007">
    <property type="term" value="P:intracellular potassium ion homeostasis"/>
    <property type="evidence" value="ECO:0007669"/>
    <property type="project" value="TreeGrafter"/>
</dbReference>
<keyword evidence="12" id="KW-1185">Reference proteome</keyword>
<evidence type="ECO:0000313" key="12">
    <source>
        <dbReference type="Proteomes" id="UP000034883"/>
    </source>
</evidence>
<dbReference type="Pfam" id="PF00689">
    <property type="entry name" value="Cation_ATPase_C"/>
    <property type="match status" value="1"/>
</dbReference>
<organism evidence="11 12">
    <name type="scientific">Sandaracinus amylolyticus</name>
    <dbReference type="NCBI Taxonomy" id="927083"/>
    <lineage>
        <taxon>Bacteria</taxon>
        <taxon>Pseudomonadati</taxon>
        <taxon>Myxococcota</taxon>
        <taxon>Polyangia</taxon>
        <taxon>Polyangiales</taxon>
        <taxon>Sandaracinaceae</taxon>
        <taxon>Sandaracinus</taxon>
    </lineage>
</organism>
<dbReference type="InterPro" id="IPR023299">
    <property type="entry name" value="ATPase_P-typ_cyto_dom_N"/>
</dbReference>
<dbReference type="GO" id="GO:0005886">
    <property type="term" value="C:plasma membrane"/>
    <property type="evidence" value="ECO:0007669"/>
    <property type="project" value="TreeGrafter"/>
</dbReference>
<feature type="region of interest" description="Disordered" evidence="9">
    <location>
        <begin position="161"/>
        <end position="183"/>
    </location>
</feature>
<proteinExistence type="inferred from homology"/>
<evidence type="ECO:0000313" key="11">
    <source>
        <dbReference type="EMBL" id="AKF10225.1"/>
    </source>
</evidence>
<keyword evidence="7" id="KW-1133">Transmembrane helix</keyword>
<reference evidence="11 12" key="1">
    <citation type="submission" date="2015-03" db="EMBL/GenBank/DDBJ databases">
        <title>Genome assembly of Sandaracinus amylolyticus DSM 53668.</title>
        <authorList>
            <person name="Sharma G."/>
            <person name="Subramanian S."/>
        </authorList>
    </citation>
    <scope>NUCLEOTIDE SEQUENCE [LARGE SCALE GENOMIC DNA]</scope>
    <source>
        <strain evidence="11 12">DSM 53668</strain>
    </source>
</reference>
<evidence type="ECO:0000256" key="2">
    <source>
        <dbReference type="ARBA" id="ARBA00005675"/>
    </source>
</evidence>
<dbReference type="Gene3D" id="3.30.70.100">
    <property type="match status" value="1"/>
</dbReference>
<dbReference type="PRINTS" id="PR00119">
    <property type="entry name" value="CATATPASE"/>
</dbReference>
<dbReference type="GO" id="GO:1902600">
    <property type="term" value="P:proton transmembrane transport"/>
    <property type="evidence" value="ECO:0007669"/>
    <property type="project" value="TreeGrafter"/>
</dbReference>
<dbReference type="InterPro" id="IPR008250">
    <property type="entry name" value="ATPase_P-typ_transduc_dom_A_sf"/>
</dbReference>
<dbReference type="PROSITE" id="PS00154">
    <property type="entry name" value="ATPASE_E1_E2"/>
    <property type="match status" value="1"/>
</dbReference>
<dbReference type="EMBL" id="CP011125">
    <property type="protein sequence ID" value="AKF10225.1"/>
    <property type="molecule type" value="Genomic_DNA"/>
</dbReference>
<dbReference type="InterPro" id="IPR001757">
    <property type="entry name" value="P_typ_ATPase"/>
</dbReference>
<dbReference type="InterPro" id="IPR023298">
    <property type="entry name" value="ATPase_P-typ_TM_dom_sf"/>
</dbReference>
<dbReference type="InterPro" id="IPR006068">
    <property type="entry name" value="ATPase_P-typ_cation-transptr_C"/>
</dbReference>
<dbReference type="InterPro" id="IPR044492">
    <property type="entry name" value="P_typ_ATPase_HD_dom"/>
</dbReference>
<sequence length="1016" mass="106520">MRDADESAIGGTRVVHARVPGRVRLAIGAIRRRGDEARRVEACARALPGVHAARARAHTGALLIEFDPARTSISAIVGALRVSAPERHAPGVTRVGPLHALASALRARSLIDDTWEIDLVALGRALAASAPASAAPVAPAPSTAPAWHAMSAQDVLAEVGSSERGLDDAEASARGEHDGPNALRAETRRSELAIFVAQLRSGPVALLAGSALLSVATGGLADAGVIALVVAANAGIGWLTESRAERTLGELGRTGPRRARVLRKGAVVEVDAEALVVGDVLVLAAGTLLAADARVIAADALFVDESSLTGESAPVEKRAIESEREDVPLADRHAMVFRGTVITGGSAHAVVIAIGDATEIGRIRALAAEIGAHETPMQRELRELGAKLVWTASAVCAGVLGVSLLRGHTLRQALTSSISLAVAAVPEGLPTVAITTLALGVRRMREHGVLVRQLHAVEALGSVQTLCLDKTGTITENRMSVEQVCVAGRCVRAGDATLGDHDVRALLEALALNNEVELDHAPDGTPVLVGSPTETALVRLALDRGLDVAALRAERPIERVRPRSEGRGTMATRHGALLVVKGRPSEVLAASARRLRDGQEEALDEAARAALERANATLAGEGHRVLALARRALADDDDPDDERDLVHLGLVAMSDPPREGLEALMRTFHRARIETAMITGDQPATAHAIAKRVGLAHEGRVDLLDATRIDAMDPALLRALAPRVQVFARVSPSQKLAIVRALQEGGRIVAMTGDGVNDAPALRAANVGVAMGRAGSDAARELADVVLLDDRLETMAIAIEHGRAIHDDVAKAVRFVVATNASEILLTAIGVASGLGEPLTPLQLLWLNVLTDVLPELALAIEPPERDVLGRPPRDPDAPMFGGRELGRVAIEGGVITASALASFVWARTRWGPGPRASSFAFASLSASQLVHAVHARSTRHVIWDRERLPPNRAVPLTIAGSLALQMAAERLPLVRRVLGTAPIGPGGWLVALGSAAATLLTNEALKARWRRDEEE</sequence>
<name>A0A0F6W8J6_9BACT</name>
<dbReference type="GO" id="GO:1990573">
    <property type="term" value="P:potassium ion import across plasma membrane"/>
    <property type="evidence" value="ECO:0007669"/>
    <property type="project" value="TreeGrafter"/>
</dbReference>
<accession>A0A0F6W8J6</accession>
<dbReference type="SMART" id="SM00831">
    <property type="entry name" value="Cation_ATPase_N"/>
    <property type="match status" value="1"/>
</dbReference>
<dbReference type="Pfam" id="PF00122">
    <property type="entry name" value="E1-E2_ATPase"/>
    <property type="match status" value="1"/>
</dbReference>
<dbReference type="SUPFAM" id="SSF81653">
    <property type="entry name" value="Calcium ATPase, transduction domain A"/>
    <property type="match status" value="1"/>
</dbReference>
<dbReference type="Gene3D" id="2.70.150.10">
    <property type="entry name" value="Calcium-transporting ATPase, cytoplasmic transduction domain A"/>
    <property type="match status" value="1"/>
</dbReference>
<dbReference type="InterPro" id="IPR004014">
    <property type="entry name" value="ATPase_P-typ_cation-transptr_N"/>
</dbReference>
<dbReference type="PANTHER" id="PTHR43294">
    <property type="entry name" value="SODIUM/POTASSIUM-TRANSPORTING ATPASE SUBUNIT ALPHA"/>
    <property type="match status" value="1"/>
</dbReference>
<evidence type="ECO:0000256" key="7">
    <source>
        <dbReference type="ARBA" id="ARBA00022989"/>
    </source>
</evidence>
<evidence type="ECO:0000256" key="5">
    <source>
        <dbReference type="ARBA" id="ARBA00022840"/>
    </source>
</evidence>
<comment type="similarity">
    <text evidence="2">Belongs to the cation transport ATPase (P-type) (TC 3.A.3) family. Type IIA subfamily.</text>
</comment>
<dbReference type="GO" id="GO:0005391">
    <property type="term" value="F:P-type sodium:potassium-exchanging transporter activity"/>
    <property type="evidence" value="ECO:0007669"/>
    <property type="project" value="TreeGrafter"/>
</dbReference>
<dbReference type="GO" id="GO:0016887">
    <property type="term" value="F:ATP hydrolysis activity"/>
    <property type="evidence" value="ECO:0007669"/>
    <property type="project" value="InterPro"/>
</dbReference>
<dbReference type="KEGG" id="samy:DB32_007374"/>
<dbReference type="InterPro" id="IPR059000">
    <property type="entry name" value="ATPase_P-type_domA"/>
</dbReference>
<dbReference type="GO" id="GO:0006883">
    <property type="term" value="P:intracellular sodium ion homeostasis"/>
    <property type="evidence" value="ECO:0007669"/>
    <property type="project" value="TreeGrafter"/>
</dbReference>
<dbReference type="Proteomes" id="UP000034883">
    <property type="component" value="Chromosome"/>
</dbReference>
<dbReference type="AlphaFoldDB" id="A0A0F6W8J6"/>
<dbReference type="SFLD" id="SFLDF00027">
    <property type="entry name" value="p-type_atpase"/>
    <property type="match status" value="1"/>
</dbReference>
<dbReference type="InterPro" id="IPR023214">
    <property type="entry name" value="HAD_sf"/>
</dbReference>
<dbReference type="Gene3D" id="3.40.1110.10">
    <property type="entry name" value="Calcium-transporting ATPase, cytoplasmic domain N"/>
    <property type="match status" value="1"/>
</dbReference>
<dbReference type="SUPFAM" id="SSF81660">
    <property type="entry name" value="Metal cation-transporting ATPase, ATP-binding domain N"/>
    <property type="match status" value="1"/>
</dbReference>
<dbReference type="GO" id="GO:0036376">
    <property type="term" value="P:sodium ion export across plasma membrane"/>
    <property type="evidence" value="ECO:0007669"/>
    <property type="project" value="TreeGrafter"/>
</dbReference>
<evidence type="ECO:0000256" key="9">
    <source>
        <dbReference type="SAM" id="MobiDB-lite"/>
    </source>
</evidence>
<dbReference type="InterPro" id="IPR036412">
    <property type="entry name" value="HAD-like_sf"/>
</dbReference>
<comment type="subcellular location">
    <subcellularLocation>
        <location evidence="1">Membrane</location>
        <topology evidence="1">Multi-pass membrane protein</topology>
    </subcellularLocation>
</comment>
<gene>
    <name evidence="11" type="ORF">DB32_007374</name>
</gene>
<dbReference type="Gene3D" id="3.40.50.1000">
    <property type="entry name" value="HAD superfamily/HAD-like"/>
    <property type="match status" value="1"/>
</dbReference>
<dbReference type="Pfam" id="PF00690">
    <property type="entry name" value="Cation_ATPase_N"/>
    <property type="match status" value="1"/>
</dbReference>
<evidence type="ECO:0000256" key="3">
    <source>
        <dbReference type="ARBA" id="ARBA00022692"/>
    </source>
</evidence>
<dbReference type="PANTHER" id="PTHR43294:SF20">
    <property type="entry name" value="P-TYPE ATPASE"/>
    <property type="match status" value="1"/>
</dbReference>
<dbReference type="SFLD" id="SFLDG00002">
    <property type="entry name" value="C1.7:_P-type_atpase_like"/>
    <property type="match status" value="1"/>
</dbReference>
<keyword evidence="5" id="KW-0067">ATP-binding</keyword>
<dbReference type="InterPro" id="IPR018303">
    <property type="entry name" value="ATPase_P-typ_P_site"/>
</dbReference>
<protein>
    <submittedName>
        <fullName evidence="11">Lead, cadmium, zinc and mercury transporting ATPase</fullName>
    </submittedName>
</protein>